<evidence type="ECO:0000259" key="2">
    <source>
        <dbReference type="Pfam" id="PF03629"/>
    </source>
</evidence>
<feature type="domain" description="Sialate O-acetylesterase" evidence="2">
    <location>
        <begin position="34"/>
        <end position="259"/>
    </location>
</feature>
<dbReference type="PANTHER" id="PTHR31988:SF19">
    <property type="entry name" value="9-O-ACETYL-N-ACETYLNEURAMINIC ACID DEACETYLASE-RELATED"/>
    <property type="match status" value="1"/>
</dbReference>
<keyword evidence="4" id="KW-1185">Reference proteome</keyword>
<dbReference type="RefSeq" id="WP_317488032.1">
    <property type="nucleotide sequence ID" value="NZ_CP136051.1"/>
</dbReference>
<proteinExistence type="predicted"/>
<dbReference type="Gene3D" id="3.40.50.1110">
    <property type="entry name" value="SGNH hydrolase"/>
    <property type="match status" value="1"/>
</dbReference>
<reference evidence="3 4" key="1">
    <citation type="journal article" date="2023" name="Microbiol. Resour. Announc.">
        <title>Complete Genome Sequence of Imperialibacter roseus strain P4T.</title>
        <authorList>
            <person name="Tizabi D.R."/>
            <person name="Bachvaroff T."/>
            <person name="Hill R.T."/>
        </authorList>
    </citation>
    <scope>NUCLEOTIDE SEQUENCE [LARGE SCALE GENOMIC DNA]</scope>
    <source>
        <strain evidence="3 4">P4T</strain>
    </source>
</reference>
<evidence type="ECO:0000313" key="4">
    <source>
        <dbReference type="Proteomes" id="UP001302349"/>
    </source>
</evidence>
<protein>
    <submittedName>
        <fullName evidence="3">Sialate O-acetylesterase</fullName>
    </submittedName>
</protein>
<accession>A0ABZ0INI6</accession>
<dbReference type="InterPro" id="IPR005181">
    <property type="entry name" value="SASA"/>
</dbReference>
<evidence type="ECO:0000256" key="1">
    <source>
        <dbReference type="ARBA" id="ARBA00022801"/>
    </source>
</evidence>
<evidence type="ECO:0000313" key="3">
    <source>
        <dbReference type="EMBL" id="WOK05271.1"/>
    </source>
</evidence>
<sequence>MKLLSLKTALLCFFLGCFLGCREQSDKTSNESKTWVFIMAGQSNMAGRGVVEPQDTVTNPRILTIDSLGNVIKAKEPLHFYEPSRVGLDCGLSFAKTLLSELPGNDTIMIIPTAVGGSAMSQWLGDSLYRNVKLLSNFKEKVAIGRQHGEIKAILWHQGESDANERSIEAYPSKIPQLLSTFRSIVQNDSLPVLMGELGSYSNNNDYWQMVNRAIHEYAASDKNVSVISTQDLIHKGDTIHFNSQGQREIGKRFAEGYLNLTKSASGG</sequence>
<dbReference type="InterPro" id="IPR036514">
    <property type="entry name" value="SGNH_hydro_sf"/>
</dbReference>
<dbReference type="EMBL" id="CP136051">
    <property type="protein sequence ID" value="WOK05271.1"/>
    <property type="molecule type" value="Genomic_DNA"/>
</dbReference>
<dbReference type="PANTHER" id="PTHR31988">
    <property type="entry name" value="ESTERASE, PUTATIVE (DUF303)-RELATED"/>
    <property type="match status" value="1"/>
</dbReference>
<organism evidence="3 4">
    <name type="scientific">Imperialibacter roseus</name>
    <dbReference type="NCBI Taxonomy" id="1324217"/>
    <lineage>
        <taxon>Bacteria</taxon>
        <taxon>Pseudomonadati</taxon>
        <taxon>Bacteroidota</taxon>
        <taxon>Cytophagia</taxon>
        <taxon>Cytophagales</taxon>
        <taxon>Flammeovirgaceae</taxon>
        <taxon>Imperialibacter</taxon>
    </lineage>
</organism>
<name>A0ABZ0INI6_9BACT</name>
<dbReference type="Proteomes" id="UP001302349">
    <property type="component" value="Chromosome"/>
</dbReference>
<dbReference type="Pfam" id="PF03629">
    <property type="entry name" value="SASA"/>
    <property type="match status" value="1"/>
</dbReference>
<gene>
    <name evidence="3" type="ORF">RT717_19510</name>
</gene>
<keyword evidence="1" id="KW-0378">Hydrolase</keyword>
<dbReference type="SUPFAM" id="SSF52266">
    <property type="entry name" value="SGNH hydrolase"/>
    <property type="match status" value="1"/>
</dbReference>
<dbReference type="InterPro" id="IPR052940">
    <property type="entry name" value="Carb_Esterase_6"/>
</dbReference>